<reference evidence="15" key="1">
    <citation type="submission" date="2021-01" db="UniProtKB">
        <authorList>
            <consortium name="EnsemblPlants"/>
        </authorList>
    </citation>
    <scope>IDENTIFICATION</scope>
</reference>
<dbReference type="Gene3D" id="1.10.357.150">
    <property type="match status" value="1"/>
</dbReference>
<dbReference type="InterPro" id="IPR048344">
    <property type="entry name" value="Zw10_middle"/>
</dbReference>
<comment type="subcellular location">
    <subcellularLocation>
        <location evidence="2">Chromosome</location>
        <location evidence="2">Centromere</location>
        <location evidence="2">Kinetochore</location>
    </subcellularLocation>
    <subcellularLocation>
        <location evidence="1">Cytoplasm</location>
    </subcellularLocation>
</comment>
<organism evidence="15 16">
    <name type="scientific">Kalanchoe fedtschenkoi</name>
    <name type="common">Lavender scallops</name>
    <name type="synonym">South American air plant</name>
    <dbReference type="NCBI Taxonomy" id="63787"/>
    <lineage>
        <taxon>Eukaryota</taxon>
        <taxon>Viridiplantae</taxon>
        <taxon>Streptophyta</taxon>
        <taxon>Embryophyta</taxon>
        <taxon>Tracheophyta</taxon>
        <taxon>Spermatophyta</taxon>
        <taxon>Magnoliopsida</taxon>
        <taxon>eudicotyledons</taxon>
        <taxon>Gunneridae</taxon>
        <taxon>Pentapetalae</taxon>
        <taxon>Saxifragales</taxon>
        <taxon>Crassulaceae</taxon>
        <taxon>Kalanchoe</taxon>
    </lineage>
</organism>
<keyword evidence="10" id="KW-0137">Centromere</keyword>
<keyword evidence="4" id="KW-0158">Chromosome</keyword>
<dbReference type="GO" id="GO:0006888">
    <property type="term" value="P:endoplasmic reticulum to Golgi vesicle-mediated transport"/>
    <property type="evidence" value="ECO:0007669"/>
    <property type="project" value="TreeGrafter"/>
</dbReference>
<dbReference type="Pfam" id="PF22766">
    <property type="entry name" value="ZW10_C2"/>
    <property type="match status" value="1"/>
</dbReference>
<dbReference type="OMA" id="HHLLTMG"/>
<dbReference type="PANTHER" id="PTHR12205:SF0">
    <property type="entry name" value="CENTROMERE_KINETOCHORE PROTEIN ZW10 HOMOLOG"/>
    <property type="match status" value="1"/>
</dbReference>
<dbReference type="InterPro" id="IPR055148">
    <property type="entry name" value="ZW10_C_2"/>
</dbReference>
<evidence type="ECO:0000256" key="3">
    <source>
        <dbReference type="ARBA" id="ARBA00006245"/>
    </source>
</evidence>
<evidence type="ECO:0000256" key="9">
    <source>
        <dbReference type="ARBA" id="ARBA00023306"/>
    </source>
</evidence>
<evidence type="ECO:0000259" key="13">
    <source>
        <dbReference type="Pfam" id="PF20666"/>
    </source>
</evidence>
<accession>A0A7N0TAF6</accession>
<evidence type="ECO:0000313" key="15">
    <source>
        <dbReference type="EnsemblPlants" id="Kaladp0030s0067.1.v1.1"/>
    </source>
</evidence>
<dbReference type="AlphaFoldDB" id="A0A7N0TAF6"/>
<dbReference type="Pfam" id="PF20665">
    <property type="entry name" value="Zw10_middle"/>
    <property type="match status" value="1"/>
</dbReference>
<keyword evidence="8" id="KW-0995">Kinetochore</keyword>
<evidence type="ECO:0000256" key="7">
    <source>
        <dbReference type="ARBA" id="ARBA00022776"/>
    </source>
</evidence>
<keyword evidence="5" id="KW-0963">Cytoplasm</keyword>
<keyword evidence="16" id="KW-1185">Reference proteome</keyword>
<dbReference type="GO" id="GO:0007094">
    <property type="term" value="P:mitotic spindle assembly checkpoint signaling"/>
    <property type="evidence" value="ECO:0007669"/>
    <property type="project" value="TreeGrafter"/>
</dbReference>
<dbReference type="Pfam" id="PF06248">
    <property type="entry name" value="Zw10_N"/>
    <property type="match status" value="1"/>
</dbReference>
<keyword evidence="9" id="KW-0131">Cell cycle</keyword>
<evidence type="ECO:0000256" key="5">
    <source>
        <dbReference type="ARBA" id="ARBA00022490"/>
    </source>
</evidence>
<feature type="domain" description="Centromere/kinetochore protein zw10 N-terminal" evidence="11">
    <location>
        <begin position="39"/>
        <end position="130"/>
    </location>
</feature>
<dbReference type="InterPro" id="IPR046362">
    <property type="entry name" value="Zw10/DSL1_C_sf"/>
</dbReference>
<dbReference type="GO" id="GO:0005634">
    <property type="term" value="C:nucleus"/>
    <property type="evidence" value="ECO:0007669"/>
    <property type="project" value="InterPro"/>
</dbReference>
<evidence type="ECO:0000256" key="10">
    <source>
        <dbReference type="ARBA" id="ARBA00023328"/>
    </source>
</evidence>
<dbReference type="EnsemblPlants" id="Kaladp0030s0067.1.v1.1">
    <property type="protein sequence ID" value="Kaladp0030s0067.1.v1.1"/>
    <property type="gene ID" value="Kaladp0030s0067.v1.1"/>
</dbReference>
<feature type="domain" description="Centromere/kinetochore protein zw10 C-terminal" evidence="13">
    <location>
        <begin position="445"/>
        <end position="574"/>
    </location>
</feature>
<evidence type="ECO:0000256" key="1">
    <source>
        <dbReference type="ARBA" id="ARBA00004496"/>
    </source>
</evidence>
<dbReference type="GO" id="GO:0005783">
    <property type="term" value="C:endoplasmic reticulum"/>
    <property type="evidence" value="ECO:0007669"/>
    <property type="project" value="EnsemblPlants"/>
</dbReference>
<evidence type="ECO:0000313" key="16">
    <source>
        <dbReference type="Proteomes" id="UP000594263"/>
    </source>
</evidence>
<dbReference type="GO" id="GO:0051301">
    <property type="term" value="P:cell division"/>
    <property type="evidence" value="ECO:0007669"/>
    <property type="project" value="UniProtKB-KW"/>
</dbReference>
<evidence type="ECO:0000256" key="2">
    <source>
        <dbReference type="ARBA" id="ARBA00004629"/>
    </source>
</evidence>
<dbReference type="GO" id="GO:0032527">
    <property type="term" value="P:protein exit from endoplasmic reticulum"/>
    <property type="evidence" value="ECO:0007669"/>
    <property type="project" value="EnsemblPlants"/>
</dbReference>
<proteinExistence type="inferred from homology"/>
<dbReference type="Gramene" id="Kaladp0030s0067.1.v1.1">
    <property type="protein sequence ID" value="Kaladp0030s0067.1.v1.1"/>
    <property type="gene ID" value="Kaladp0030s0067.v1.1"/>
</dbReference>
<feature type="domain" description="Centromere/kinetochore protein zw10 middle" evidence="12">
    <location>
        <begin position="177"/>
        <end position="409"/>
    </location>
</feature>
<evidence type="ECO:0008006" key="17">
    <source>
        <dbReference type="Google" id="ProtNLM"/>
    </source>
</evidence>
<sequence length="758" mass="86191">MDVLLNTIDLKDLLPSSSSALDLTTPLSAPDLRLIIDRLDHRSQHIKSKVQDYLLAHHQHFSELFTLCAESVSKLEQLSEQVSDLIDLISDRPIDVEIREAVDEIGAKLREVRLKRELLSLVTLVVELNQELKSVREMVRDGELVSAAAKLTVLKDRVRARDDDAHVEGEPLVYGLLKKEWQECFEEIQQVLVKFMEKSVKFVKETNTLHVTYQSNIDHIEGVELRAVLEAMEAVGNLEYGLARVADLVIKHVIAPAVNSTSSLSFIEEKNQNQRTLSLVQSANSKVANLDGEAIYSRVVKVIQFIYGTICLENSQWMQCFGRLTWPRISDLIISSFLSKVVPDDASKLVDFQNIIKLTHEFENSLMEMAFISACDSKDKKLSEFAENVEVHFAVRKKIEILGKARKLLLQCDFSFPRDYSGKNALHKSDGTDQSSSVYEVDLLFLCQRCVVSEAVIQLMDLVRQTLQDVCVSSVRVALEFYHAARDVLLLYEVVVPVKLERQLNGINQVAVLMHNDCIYLSQEILGLAFEYRSNFPSPTKELAVFVDMAPKFNIMAEEVLQRQIQLVCSNLKEAVDSADGFQNTHQLRNYESAKFSIDQVVLIIEKVRMIWEPLLLPSTYRKNMYMVLETVTSRITNDILFLDDIAAEETLQLQRLIYLFLDSLSYVLESLKCINEEGNSPKVSAHSPEDSVPSLRKIRKLADMLDMPLRSITEAWENAELVSCGFTLSEVKDFIKAIFTDSPLRRECLSRIESCSW</sequence>
<evidence type="ECO:0000259" key="11">
    <source>
        <dbReference type="Pfam" id="PF06248"/>
    </source>
</evidence>
<evidence type="ECO:0000256" key="4">
    <source>
        <dbReference type="ARBA" id="ARBA00022454"/>
    </source>
</evidence>
<name>A0A7N0TAF6_KALFE</name>
<keyword evidence="7" id="KW-0498">Mitosis</keyword>
<evidence type="ECO:0000256" key="8">
    <source>
        <dbReference type="ARBA" id="ARBA00022838"/>
    </source>
</evidence>
<keyword evidence="6" id="KW-0132">Cell division</keyword>
<dbReference type="PANTHER" id="PTHR12205">
    <property type="entry name" value="CENTROMERE/KINETOCHORE PROTEIN ZW10"/>
    <property type="match status" value="1"/>
</dbReference>
<dbReference type="InterPro" id="IPR048343">
    <property type="entry name" value="ZW10_C"/>
</dbReference>
<evidence type="ECO:0000259" key="12">
    <source>
        <dbReference type="Pfam" id="PF20665"/>
    </source>
</evidence>
<dbReference type="InterPro" id="IPR009361">
    <property type="entry name" value="Zw10_N"/>
</dbReference>
<protein>
    <recommendedName>
        <fullName evidence="17">Centromere/kinetochore protein zw10-like protein</fullName>
    </recommendedName>
</protein>
<feature type="domain" description="ZW10 C-terminal helical" evidence="14">
    <location>
        <begin position="597"/>
        <end position="753"/>
    </location>
</feature>
<dbReference type="Pfam" id="PF20666">
    <property type="entry name" value="ZW10_C"/>
    <property type="match status" value="1"/>
</dbReference>
<evidence type="ECO:0000259" key="14">
    <source>
        <dbReference type="Pfam" id="PF22766"/>
    </source>
</evidence>
<dbReference type="GO" id="GO:1990423">
    <property type="term" value="C:RZZ complex"/>
    <property type="evidence" value="ECO:0007669"/>
    <property type="project" value="TreeGrafter"/>
</dbReference>
<comment type="similarity">
    <text evidence="3">Belongs to the ZW10 family.</text>
</comment>
<dbReference type="Proteomes" id="UP000594263">
    <property type="component" value="Unplaced"/>
</dbReference>
<evidence type="ECO:0000256" key="6">
    <source>
        <dbReference type="ARBA" id="ARBA00022618"/>
    </source>
</evidence>